<evidence type="ECO:0000313" key="2">
    <source>
        <dbReference type="Proteomes" id="UP000286415"/>
    </source>
</evidence>
<accession>A0A8T1LY52</accession>
<protein>
    <submittedName>
        <fullName evidence="1">Uncharacterized protein</fullName>
    </submittedName>
</protein>
<dbReference type="EMBL" id="NIRI02000076">
    <property type="protein sequence ID" value="KAG5442047.1"/>
    <property type="molecule type" value="Genomic_DNA"/>
</dbReference>
<sequence>MLQTTLSGAFLASVHTLHSFVIIEKTQVSALLFWEHAFSIVVGIQCKPNATRNEEFSSLTGMDVLVPGFCPCLILFSPMEVVHTSTEGLLFVLRVQEGTHLKFELAVDWMNGLLPDACLIDVVIATRQFLTTDVL</sequence>
<proteinExistence type="predicted"/>
<dbReference type="AlphaFoldDB" id="A0A8T1LY52"/>
<reference evidence="1 2" key="1">
    <citation type="journal article" date="2018" name="Biotechnol. Adv.">
        <title>Improved genomic resources and new bioinformatic workflow for the carcinogenic parasite Clonorchis sinensis: Biotechnological implications.</title>
        <authorList>
            <person name="Wang D."/>
            <person name="Korhonen P.K."/>
            <person name="Gasser R.B."/>
            <person name="Young N.D."/>
        </authorList>
    </citation>
    <scope>NUCLEOTIDE SEQUENCE [LARGE SCALE GENOMIC DNA]</scope>
    <source>
        <strain evidence="1">Cs-k2</strain>
    </source>
</reference>
<dbReference type="Proteomes" id="UP000286415">
    <property type="component" value="Unassembled WGS sequence"/>
</dbReference>
<reference evidence="1 2" key="2">
    <citation type="journal article" date="2021" name="Genomics">
        <title>High-quality reference genome for Clonorchis sinensis.</title>
        <authorList>
            <person name="Young N.D."/>
            <person name="Stroehlein A.J."/>
            <person name="Kinkar L."/>
            <person name="Wang T."/>
            <person name="Sohn W.M."/>
            <person name="Chang B.C.H."/>
            <person name="Kaur P."/>
            <person name="Weisz D."/>
            <person name="Dudchenko O."/>
            <person name="Aiden E.L."/>
            <person name="Korhonen P.K."/>
            <person name="Gasser R.B."/>
        </authorList>
    </citation>
    <scope>NUCLEOTIDE SEQUENCE [LARGE SCALE GENOMIC DNA]</scope>
    <source>
        <strain evidence="1">Cs-k2</strain>
    </source>
</reference>
<name>A0A8T1LY52_CLOSI</name>
<keyword evidence="2" id="KW-1185">Reference proteome</keyword>
<comment type="caution">
    <text evidence="1">The sequence shown here is derived from an EMBL/GenBank/DDBJ whole genome shotgun (WGS) entry which is preliminary data.</text>
</comment>
<organism evidence="1 2">
    <name type="scientific">Clonorchis sinensis</name>
    <name type="common">Chinese liver fluke</name>
    <dbReference type="NCBI Taxonomy" id="79923"/>
    <lineage>
        <taxon>Eukaryota</taxon>
        <taxon>Metazoa</taxon>
        <taxon>Spiralia</taxon>
        <taxon>Lophotrochozoa</taxon>
        <taxon>Platyhelminthes</taxon>
        <taxon>Trematoda</taxon>
        <taxon>Digenea</taxon>
        <taxon>Opisthorchiida</taxon>
        <taxon>Opisthorchiata</taxon>
        <taxon>Opisthorchiidae</taxon>
        <taxon>Clonorchis</taxon>
    </lineage>
</organism>
<gene>
    <name evidence="1" type="ORF">CSKR_114538</name>
</gene>
<evidence type="ECO:0000313" key="1">
    <source>
        <dbReference type="EMBL" id="KAG5442047.1"/>
    </source>
</evidence>